<dbReference type="PROSITE" id="PS51085">
    <property type="entry name" value="2FE2S_FER_2"/>
    <property type="match status" value="1"/>
</dbReference>
<dbReference type="SUPFAM" id="SSF63380">
    <property type="entry name" value="Riboflavin synthase domain-like"/>
    <property type="match status" value="1"/>
</dbReference>
<dbReference type="InterPro" id="IPR001709">
    <property type="entry name" value="Flavoprot_Pyr_Nucl_cyt_Rdtase"/>
</dbReference>
<dbReference type="InterPro" id="IPR001433">
    <property type="entry name" value="OxRdtase_FAD/NAD-bd"/>
</dbReference>
<dbReference type="InterPro" id="IPR036010">
    <property type="entry name" value="2Fe-2S_ferredoxin-like_sf"/>
</dbReference>
<dbReference type="PROSITE" id="PS51384">
    <property type="entry name" value="FAD_FR"/>
    <property type="match status" value="1"/>
</dbReference>
<comment type="caution">
    <text evidence="5">The sequence shown here is derived from an EMBL/GenBank/DDBJ whole genome shotgun (WGS) entry which is preliminary data.</text>
</comment>
<dbReference type="STRING" id="197479.BFW38_11315"/>
<dbReference type="EMBL" id="MDTQ01000001">
    <property type="protein sequence ID" value="ODC04036.1"/>
    <property type="molecule type" value="Genomic_DNA"/>
</dbReference>
<feature type="domain" description="FAD-binding FR-type" evidence="4">
    <location>
        <begin position="105"/>
        <end position="203"/>
    </location>
</feature>
<dbReference type="Gene3D" id="3.10.20.30">
    <property type="match status" value="1"/>
</dbReference>
<evidence type="ECO:0000259" key="2">
    <source>
        <dbReference type="PROSITE" id="PS51085"/>
    </source>
</evidence>
<dbReference type="CDD" id="cd06209">
    <property type="entry name" value="BenDO_FAD_NAD"/>
    <property type="match status" value="1"/>
</dbReference>
<dbReference type="Pfam" id="PF00175">
    <property type="entry name" value="NAD_binding_1"/>
    <property type="match status" value="1"/>
</dbReference>
<dbReference type="SUPFAM" id="SSF54292">
    <property type="entry name" value="2Fe-2S ferredoxin-like"/>
    <property type="match status" value="1"/>
</dbReference>
<dbReference type="GO" id="GO:0016491">
    <property type="term" value="F:oxidoreductase activity"/>
    <property type="evidence" value="ECO:0007669"/>
    <property type="project" value="InterPro"/>
</dbReference>
<dbReference type="RefSeq" id="WP_068998807.1">
    <property type="nucleotide sequence ID" value="NZ_MDTQ01000001.1"/>
</dbReference>
<dbReference type="CDD" id="cd00207">
    <property type="entry name" value="fer2"/>
    <property type="match status" value="1"/>
</dbReference>
<protein>
    <submittedName>
        <fullName evidence="5">NADH oxidase</fullName>
    </submittedName>
</protein>
<dbReference type="PRINTS" id="PR00410">
    <property type="entry name" value="PHEHYDRXLASE"/>
</dbReference>
<evidence type="ECO:0000256" key="1">
    <source>
        <dbReference type="ARBA" id="ARBA00034078"/>
    </source>
</evidence>
<evidence type="ECO:0000313" key="6">
    <source>
        <dbReference type="Proteomes" id="UP000094291"/>
    </source>
</evidence>
<keyword evidence="6" id="KW-1185">Reference proteome</keyword>
<feature type="domain" description="2Fe-2S ferredoxin-type" evidence="2">
    <location>
        <begin position="3"/>
        <end position="97"/>
    </location>
</feature>
<dbReference type="Gene3D" id="3.40.50.80">
    <property type="entry name" value="Nucleotide-binding domain of ferredoxin-NADP reductase (FNR) module"/>
    <property type="match status" value="1"/>
</dbReference>
<dbReference type="InterPro" id="IPR006058">
    <property type="entry name" value="2Fe2S_fd_BS"/>
</dbReference>
<evidence type="ECO:0000259" key="4">
    <source>
        <dbReference type="PROSITE" id="PS51384"/>
    </source>
</evidence>
<dbReference type="InterPro" id="IPR039261">
    <property type="entry name" value="FNR_nucleotide-bd"/>
</dbReference>
<dbReference type="OrthoDB" id="4258484at2"/>
<dbReference type="InterPro" id="IPR050415">
    <property type="entry name" value="MRET"/>
</dbReference>
<gene>
    <name evidence="5" type="ORF">BFW38_11315</name>
</gene>
<dbReference type="Proteomes" id="UP000094291">
    <property type="component" value="Unassembled WGS sequence"/>
</dbReference>
<dbReference type="InterPro" id="IPR017896">
    <property type="entry name" value="4Fe4S_Fe-S-bd"/>
</dbReference>
<dbReference type="PANTHER" id="PTHR47354:SF5">
    <property type="entry name" value="PROTEIN RFBI"/>
    <property type="match status" value="1"/>
</dbReference>
<dbReference type="Gene3D" id="2.40.30.10">
    <property type="entry name" value="Translation factors"/>
    <property type="match status" value="1"/>
</dbReference>
<dbReference type="AlphaFoldDB" id="A0A1E2VB27"/>
<evidence type="ECO:0000313" key="5">
    <source>
        <dbReference type="EMBL" id="ODC04036.1"/>
    </source>
</evidence>
<proteinExistence type="predicted"/>
<dbReference type="PROSITE" id="PS51379">
    <property type="entry name" value="4FE4S_FER_2"/>
    <property type="match status" value="1"/>
</dbReference>
<evidence type="ECO:0000259" key="3">
    <source>
        <dbReference type="PROSITE" id="PS51379"/>
    </source>
</evidence>
<organism evidence="5 6">
    <name type="scientific">Terasakiispira papahanaumokuakeensis</name>
    <dbReference type="NCBI Taxonomy" id="197479"/>
    <lineage>
        <taxon>Bacteria</taxon>
        <taxon>Pseudomonadati</taxon>
        <taxon>Pseudomonadota</taxon>
        <taxon>Gammaproteobacteria</taxon>
        <taxon>Oceanospirillales</taxon>
        <taxon>Terasakiispira</taxon>
    </lineage>
</organism>
<dbReference type="InterPro" id="IPR017938">
    <property type="entry name" value="Riboflavin_synthase-like_b-brl"/>
</dbReference>
<dbReference type="InterPro" id="IPR047683">
    <property type="entry name" value="BenC-like_FAD_NAD-bd"/>
</dbReference>
<dbReference type="InterPro" id="IPR012675">
    <property type="entry name" value="Beta-grasp_dom_sf"/>
</dbReference>
<accession>A0A1E2VB27</accession>
<dbReference type="Pfam" id="PF00111">
    <property type="entry name" value="Fer2"/>
    <property type="match status" value="1"/>
</dbReference>
<reference evidence="5 6" key="1">
    <citation type="submission" date="2016-08" db="EMBL/GenBank/DDBJ databases">
        <authorList>
            <person name="Seilhamer J.J."/>
        </authorList>
    </citation>
    <scope>NUCLEOTIDE SEQUENCE [LARGE SCALE GENOMIC DNA]</scope>
    <source>
        <strain evidence="5 6">PH27A</strain>
    </source>
</reference>
<dbReference type="GO" id="GO:0051537">
    <property type="term" value="F:2 iron, 2 sulfur cluster binding"/>
    <property type="evidence" value="ECO:0007669"/>
    <property type="project" value="InterPro"/>
</dbReference>
<feature type="domain" description="4Fe-4S ferredoxin-type" evidence="3">
    <location>
        <begin position="30"/>
        <end position="62"/>
    </location>
</feature>
<sequence length="352" mass="38133">MTYQVALNFEDGVTRVITCNTGETVLDASYRAQLNLPMDCSDGVCGTCKGACHQGQFDLGEDYLDEALSDEEVEQGMVLTCQMVPESDCVVEIPAAFSLCNKSKNSAINGTVDEVNLLSPTAIELKITADADIGFLPGQYVNIQVPGTDEQRAYSFSSRPGSRQLSFLIRNVPGGLMSSWLVEQAKSGDQVSLTGPMGVFYQRAVERPVLMLAGGTGLAPFLAMLEALQEKGCEHPTHLIYGVTHDEDLVGVEALEAWAQQLEHFSFKTVVADESSQHPLKGFVTQHMQDAPINDGDVDVYLCGPPPMVDAVLKHFNAQGITPHSFYYEKFTPNVQAPHDAGASNQQAEHVA</sequence>
<dbReference type="InterPro" id="IPR008333">
    <property type="entry name" value="Cbr1-like_FAD-bd_dom"/>
</dbReference>
<dbReference type="InterPro" id="IPR017927">
    <property type="entry name" value="FAD-bd_FR_type"/>
</dbReference>
<dbReference type="PROSITE" id="PS00197">
    <property type="entry name" value="2FE2S_FER_1"/>
    <property type="match status" value="1"/>
</dbReference>
<dbReference type="PANTHER" id="PTHR47354">
    <property type="entry name" value="NADH OXIDOREDUCTASE HCR"/>
    <property type="match status" value="1"/>
</dbReference>
<dbReference type="NCBIfam" id="NF040810">
    <property type="entry name" value="BenC"/>
    <property type="match status" value="1"/>
</dbReference>
<name>A0A1E2VB27_9GAMM</name>
<dbReference type="InterPro" id="IPR001041">
    <property type="entry name" value="2Fe-2S_ferredoxin-type"/>
</dbReference>
<dbReference type="SUPFAM" id="SSF52343">
    <property type="entry name" value="Ferredoxin reductase-like, C-terminal NADP-linked domain"/>
    <property type="match status" value="1"/>
</dbReference>
<comment type="cofactor">
    <cofactor evidence="1">
        <name>[2Fe-2S] cluster</name>
        <dbReference type="ChEBI" id="CHEBI:190135"/>
    </cofactor>
</comment>
<dbReference type="Pfam" id="PF00970">
    <property type="entry name" value="FAD_binding_6"/>
    <property type="match status" value="1"/>
</dbReference>
<dbReference type="PRINTS" id="PR00371">
    <property type="entry name" value="FPNCR"/>
</dbReference>